<dbReference type="AlphaFoldDB" id="A0A2K0TDV4"/>
<dbReference type="OrthoDB" id="5376804at2759"/>
<dbReference type="InterPro" id="IPR021514">
    <property type="entry name" value="DUF3176"/>
</dbReference>
<reference evidence="2 3" key="1">
    <citation type="submission" date="2017-02" db="EMBL/GenBank/DDBJ databases">
        <title>Genomes of Trichoderma spp. with biocontrol activity.</title>
        <authorList>
            <person name="Gardiner D."/>
            <person name="Kazan K."/>
            <person name="Vos C."/>
            <person name="Harvey P."/>
        </authorList>
    </citation>
    <scope>NUCLEOTIDE SEQUENCE [LARGE SCALE GENOMIC DNA]</scope>
    <source>
        <strain evidence="2 3">A5MH</strain>
    </source>
</reference>
<dbReference type="Proteomes" id="UP000236546">
    <property type="component" value="Unassembled WGS sequence"/>
</dbReference>
<protein>
    <submittedName>
        <fullName evidence="2">Uncharacterized protein</fullName>
    </submittedName>
</protein>
<gene>
    <name evidence="2" type="ORF">TGAMA5MH_04649</name>
</gene>
<accession>A0A2K0TDV4</accession>
<proteinExistence type="predicted"/>
<dbReference type="PANTHER" id="PTHR35394:SF5">
    <property type="entry name" value="DUF3176 DOMAIN-CONTAINING PROTEIN"/>
    <property type="match status" value="1"/>
</dbReference>
<feature type="transmembrane region" description="Helical" evidence="1">
    <location>
        <begin position="540"/>
        <end position="562"/>
    </location>
</feature>
<comment type="caution">
    <text evidence="2">The sequence shown here is derived from an EMBL/GenBank/DDBJ whole genome shotgun (WGS) entry which is preliminary data.</text>
</comment>
<dbReference type="PANTHER" id="PTHR35394">
    <property type="entry name" value="DUF3176 DOMAIN-CONTAINING PROTEIN"/>
    <property type="match status" value="1"/>
</dbReference>
<evidence type="ECO:0000256" key="1">
    <source>
        <dbReference type="SAM" id="Phobius"/>
    </source>
</evidence>
<keyword evidence="1" id="KW-1133">Transmembrane helix</keyword>
<organism evidence="2 3">
    <name type="scientific">Trichoderma gamsii</name>
    <dbReference type="NCBI Taxonomy" id="398673"/>
    <lineage>
        <taxon>Eukaryota</taxon>
        <taxon>Fungi</taxon>
        <taxon>Dikarya</taxon>
        <taxon>Ascomycota</taxon>
        <taxon>Pezizomycotina</taxon>
        <taxon>Sordariomycetes</taxon>
        <taxon>Hypocreomycetidae</taxon>
        <taxon>Hypocreales</taxon>
        <taxon>Hypocreaceae</taxon>
        <taxon>Trichoderma</taxon>
    </lineage>
</organism>
<feature type="transmembrane region" description="Helical" evidence="1">
    <location>
        <begin position="17"/>
        <end position="37"/>
    </location>
</feature>
<name>A0A2K0TDV4_9HYPO</name>
<dbReference type="EMBL" id="MTYH01000037">
    <property type="protein sequence ID" value="PNP43677.1"/>
    <property type="molecule type" value="Genomic_DNA"/>
</dbReference>
<keyword evidence="1" id="KW-0472">Membrane</keyword>
<evidence type="ECO:0000313" key="2">
    <source>
        <dbReference type="EMBL" id="PNP43677.1"/>
    </source>
</evidence>
<evidence type="ECO:0000313" key="3">
    <source>
        <dbReference type="Proteomes" id="UP000236546"/>
    </source>
</evidence>
<sequence length="635" mass="69670">MAFKSCFGNLRPWTTEILAMASSIILLIAMAALLAAFNHKPIFDDKIWTLNALISTLSTASKACLLAAVASCISQENWVLFSEKPRRLYDFELISGASRGPFGSFKVLTSFKLRGGGLVRLGALATILSLAMDPFSQQLVQLHNSQDRRVDEASIAYASRYSQGTLVSGLTAFSITKDGHLKIQGADVYANADFGMQAAVAFGLAADADAVMEQASFHCPGVECDFKPLESLSVCSQCSDVTDKLKKNTLSTGDQYSNLQYDPSVAEAQANCTEYRLPNGLYLNNMDHKYGPSSSMVYMSMLGTSDTDKTVAMKHLDTLIWSQTVIKVNADPSSKSTTTWPDFKVNASECALYYCTRRYEGDYKIGFINITSTELKDQKRNPKSWEPLDPKFQSGHGVAEKVVKSLAYDPQESIIRRTDLQLGTATGWNVSDEAVYGISYYMQTLFADCLNNPKNCTQAVESWGVPNGFYISKLSNFSGEEKQAEQFRPSVAKVLWETDDIEQVFDNIAASMSNAIRRGADGGQTEKGDVLQPTTVYVVAWPWIILHAAIELGGLVLLVLIIRSSGSNTAHIWKSSELAVLSKGIALGDAFKEAHTKDELEERAKNIPTVLVSKHEMGQLEGSSDFLLTDRRNVA</sequence>
<keyword evidence="1" id="KW-0812">Transmembrane</keyword>
<dbReference type="Pfam" id="PF11374">
    <property type="entry name" value="DUF3176"/>
    <property type="match status" value="1"/>
</dbReference>